<feature type="transmembrane region" description="Helical" evidence="1">
    <location>
        <begin position="94"/>
        <end position="114"/>
    </location>
</feature>
<keyword evidence="1" id="KW-0472">Membrane</keyword>
<comment type="caution">
    <text evidence="2">The sequence shown here is derived from an EMBL/GenBank/DDBJ whole genome shotgun (WGS) entry which is preliminary data.</text>
</comment>
<gene>
    <name evidence="2" type="ORF">OKA05_20245</name>
</gene>
<keyword evidence="3" id="KW-1185">Reference proteome</keyword>
<evidence type="ECO:0000313" key="3">
    <source>
        <dbReference type="Proteomes" id="UP001320876"/>
    </source>
</evidence>
<dbReference type="EMBL" id="JAPDDT010000010">
    <property type="protein sequence ID" value="MCW1924905.1"/>
    <property type="molecule type" value="Genomic_DNA"/>
</dbReference>
<evidence type="ECO:0000313" key="2">
    <source>
        <dbReference type="EMBL" id="MCW1924905.1"/>
    </source>
</evidence>
<proteinExistence type="predicted"/>
<evidence type="ECO:0008006" key="4">
    <source>
        <dbReference type="Google" id="ProtNLM"/>
    </source>
</evidence>
<dbReference type="RefSeq" id="WP_264489014.1">
    <property type="nucleotide sequence ID" value="NZ_JAPDDT010000010.1"/>
</dbReference>
<accession>A0ABT3GN59</accession>
<evidence type="ECO:0000256" key="1">
    <source>
        <dbReference type="SAM" id="Phobius"/>
    </source>
</evidence>
<organism evidence="2 3">
    <name type="scientific">Luteolibacter arcticus</name>
    <dbReference type="NCBI Taxonomy" id="1581411"/>
    <lineage>
        <taxon>Bacteria</taxon>
        <taxon>Pseudomonadati</taxon>
        <taxon>Verrucomicrobiota</taxon>
        <taxon>Verrucomicrobiia</taxon>
        <taxon>Verrucomicrobiales</taxon>
        <taxon>Verrucomicrobiaceae</taxon>
        <taxon>Luteolibacter</taxon>
    </lineage>
</organism>
<keyword evidence="1" id="KW-1133">Transmembrane helix</keyword>
<sequence length="135" mass="15703">MLFLVWSWWDSAKMDRARSWTAGRFGSFRVNHADSAISLTRAPHGSPSAFVNDRWSFSREFAYTKERTYELDSSLRWPAVKIGRDEQGRPLVVVPYWVSISIYLSAWACLLAWCRRRHSRNLFHTGVDSEGMGDR</sequence>
<name>A0ABT3GN59_9BACT</name>
<protein>
    <recommendedName>
        <fullName evidence="4">DUF3592 domain-containing protein</fullName>
    </recommendedName>
</protein>
<dbReference type="Proteomes" id="UP001320876">
    <property type="component" value="Unassembled WGS sequence"/>
</dbReference>
<reference evidence="2 3" key="1">
    <citation type="submission" date="2022-10" db="EMBL/GenBank/DDBJ databases">
        <title>Luteolibacter arcticus strain CCTCC AB 2014275, whole genome shotgun sequencing project.</title>
        <authorList>
            <person name="Zhao G."/>
            <person name="Shen L."/>
        </authorList>
    </citation>
    <scope>NUCLEOTIDE SEQUENCE [LARGE SCALE GENOMIC DNA]</scope>
    <source>
        <strain evidence="2 3">CCTCC AB 2014275</strain>
    </source>
</reference>
<keyword evidence="1" id="KW-0812">Transmembrane</keyword>